<evidence type="ECO:0000313" key="22">
    <source>
        <dbReference type="EMBL" id="OTA41273.1"/>
    </source>
</evidence>
<gene>
    <name evidence="22" type="ORF">A6D92_08235</name>
</gene>
<keyword evidence="10 16" id="KW-0521">NADP</keyword>
<proteinExistence type="inferred from homology"/>
<feature type="binding site" evidence="16">
    <location>
        <position position="365"/>
    </location>
    <ligand>
        <name>NADP(+)</name>
        <dbReference type="ChEBI" id="CHEBI:58349"/>
    </ligand>
</feature>
<evidence type="ECO:0000313" key="23">
    <source>
        <dbReference type="Proteomes" id="UP000194267"/>
    </source>
</evidence>
<feature type="modified residue" description="N6-succinyllysine" evidence="19">
    <location>
        <position position="68"/>
    </location>
</feature>
<dbReference type="Proteomes" id="UP000194267">
    <property type="component" value="Unassembled WGS sequence"/>
</dbReference>
<dbReference type="NCBIfam" id="NF005425">
    <property type="entry name" value="PRK07006.1"/>
    <property type="match status" value="1"/>
</dbReference>
<keyword evidence="9 17" id="KW-0460">Magnesium</keyword>
<feature type="binding site" evidence="16">
    <location>
        <position position="326"/>
    </location>
    <ligand>
        <name>NADP(+)</name>
        <dbReference type="ChEBI" id="CHEBI:58349"/>
    </ligand>
</feature>
<evidence type="ECO:0000256" key="2">
    <source>
        <dbReference type="ARBA" id="ARBA00007769"/>
    </source>
</evidence>
<evidence type="ECO:0000256" key="12">
    <source>
        <dbReference type="ARBA" id="ARBA00023211"/>
    </source>
</evidence>
<feature type="binding site" evidence="17">
    <location>
        <position position="279"/>
    </location>
    <ligand>
        <name>Mg(2+)</name>
        <dbReference type="ChEBI" id="CHEBI:18420"/>
    </ligand>
</feature>
<comment type="similarity">
    <text evidence="2">Belongs to the isocitrate and isopropylmalate dehydrogenases family.</text>
</comment>
<feature type="binding site" evidence="16">
    <location>
        <begin position="313"/>
        <end position="319"/>
    </location>
    <ligand>
        <name>NADP(+)</name>
        <dbReference type="ChEBI" id="CHEBI:58349"/>
    </ligand>
</feature>
<feature type="binding site" evidence="15">
    <location>
        <position position="83"/>
    </location>
    <ligand>
        <name>D-threo-isocitrate</name>
        <dbReference type="ChEBI" id="CHEBI:15562"/>
    </ligand>
</feature>
<evidence type="ECO:0000256" key="10">
    <source>
        <dbReference type="ARBA" id="ARBA00022857"/>
    </source>
</evidence>
<comment type="caution">
    <text evidence="22">The sequence shown here is derived from an EMBL/GenBank/DDBJ whole genome shotgun (WGS) entry which is preliminary data.</text>
</comment>
<dbReference type="GO" id="GO:0004450">
    <property type="term" value="F:isocitrate dehydrogenase (NADP+) activity"/>
    <property type="evidence" value="ECO:0007669"/>
    <property type="project" value="UniProtKB-UniRule"/>
</dbReference>
<evidence type="ECO:0000256" key="15">
    <source>
        <dbReference type="PIRSR" id="PIRSR604439-1"/>
    </source>
</evidence>
<comment type="subunit">
    <text evidence="3">Homodimer.</text>
</comment>
<feature type="binding site" evidence="16">
    <location>
        <position position="369"/>
    </location>
    <ligand>
        <name>NADP(+)</name>
        <dbReference type="ChEBI" id="CHEBI:58349"/>
    </ligand>
</feature>
<feature type="site" description="Critical for catalysis" evidence="18">
    <location>
        <position position="200"/>
    </location>
</feature>
<dbReference type="EC" id="1.1.1.42" evidence="4 20"/>
<organism evidence="22 23">
    <name type="scientific">Symbiobacterium thermophilum</name>
    <dbReference type="NCBI Taxonomy" id="2734"/>
    <lineage>
        <taxon>Bacteria</taxon>
        <taxon>Bacillati</taxon>
        <taxon>Bacillota</taxon>
        <taxon>Clostridia</taxon>
        <taxon>Eubacteriales</taxon>
        <taxon>Symbiobacteriaceae</taxon>
        <taxon>Symbiobacterium</taxon>
    </lineage>
</organism>
<dbReference type="PANTHER" id="PTHR43504:SF1">
    <property type="entry name" value="ISOCITRATE DEHYDROGENASE [NADP]"/>
    <property type="match status" value="1"/>
</dbReference>
<dbReference type="GO" id="GO:0051287">
    <property type="term" value="F:NAD binding"/>
    <property type="evidence" value="ECO:0007669"/>
    <property type="project" value="InterPro"/>
</dbReference>
<evidence type="ECO:0000256" key="4">
    <source>
        <dbReference type="ARBA" id="ARBA00013013"/>
    </source>
</evidence>
<feature type="site" description="Critical for catalysis" evidence="18">
    <location>
        <position position="128"/>
    </location>
</feature>
<evidence type="ECO:0000256" key="16">
    <source>
        <dbReference type="PIRSR" id="PIRSR604439-2"/>
    </source>
</evidence>
<feature type="binding site" evidence="15">
    <location>
        <position position="87"/>
    </location>
    <ligand>
        <name>D-threo-isocitrate</name>
        <dbReference type="ChEBI" id="CHEBI:15562"/>
    </ligand>
</feature>
<keyword evidence="12 17" id="KW-0464">Manganese</keyword>
<evidence type="ECO:0000256" key="5">
    <source>
        <dbReference type="ARBA" id="ARBA00019562"/>
    </source>
</evidence>
<accession>A0A1Y2T7P3</accession>
<evidence type="ECO:0000256" key="20">
    <source>
        <dbReference type="RuleBase" id="RU004446"/>
    </source>
</evidence>
<evidence type="ECO:0000256" key="1">
    <source>
        <dbReference type="ARBA" id="ARBA00001936"/>
    </source>
</evidence>
<keyword evidence="8 20" id="KW-0479">Metal-binding</keyword>
<evidence type="ECO:0000256" key="14">
    <source>
        <dbReference type="ARBA" id="ARBA00046127"/>
    </source>
</evidence>
<dbReference type="Gene3D" id="3.40.718.10">
    <property type="entry name" value="Isopropylmalate Dehydrogenase"/>
    <property type="match status" value="1"/>
</dbReference>
<evidence type="ECO:0000256" key="9">
    <source>
        <dbReference type="ARBA" id="ARBA00022842"/>
    </source>
</evidence>
<feature type="domain" description="Isopropylmalate dehydrogenase-like" evidence="21">
    <location>
        <begin position="1"/>
        <end position="386"/>
    </location>
</feature>
<keyword evidence="6 20" id="KW-0329">Glyoxylate bypass</keyword>
<reference evidence="23" key="1">
    <citation type="submission" date="2016-04" db="EMBL/GenBank/DDBJ databases">
        <authorList>
            <person name="Antunes L.P."/>
            <person name="Martins L.F."/>
            <person name="Pereira R.V."/>
            <person name="Thomas A.M."/>
            <person name="Barbosa D."/>
            <person name="Nascimento L."/>
            <person name="Silva G.M."/>
            <person name="Condomitti G.W."/>
            <person name="Digiampietri L.A."/>
            <person name="Lombardi K.C."/>
            <person name="Ramos P.L."/>
            <person name="Quaggio R.B."/>
            <person name="Oliveira J.C."/>
            <person name="Pascon R.C."/>
            <person name="Cruz J.B."/>
            <person name="Silva A.M."/>
            <person name="Setubal J.C."/>
        </authorList>
    </citation>
    <scope>NUCLEOTIDE SEQUENCE [LARGE SCALE GENOMIC DNA]</scope>
</reference>
<dbReference type="EMBL" id="LWLV01000612">
    <property type="protein sequence ID" value="OTA41273.1"/>
    <property type="molecule type" value="Genomic_DNA"/>
</dbReference>
<comment type="catalytic activity">
    <reaction evidence="13">
        <text>D-threo-isocitrate + NADP(+) = 2-oxoglutarate + CO2 + NADPH</text>
        <dbReference type="Rhea" id="RHEA:19629"/>
        <dbReference type="ChEBI" id="CHEBI:15562"/>
        <dbReference type="ChEBI" id="CHEBI:16526"/>
        <dbReference type="ChEBI" id="CHEBI:16810"/>
        <dbReference type="ChEBI" id="CHEBI:57783"/>
        <dbReference type="ChEBI" id="CHEBI:58349"/>
        <dbReference type="EC" id="1.1.1.42"/>
    </reaction>
</comment>
<comment type="cofactor">
    <cofactor evidence="17">
        <name>Mg(2+)</name>
        <dbReference type="ChEBI" id="CHEBI:18420"/>
    </cofactor>
    <cofactor evidence="17">
        <name>Mn(2+)</name>
        <dbReference type="ChEBI" id="CHEBI:29035"/>
    </cofactor>
    <text evidence="17">Binds 1 Mg(2+) or Mn(2+) ion per subunit.</text>
</comment>
<evidence type="ECO:0000256" key="7">
    <source>
        <dbReference type="ARBA" id="ARBA00022532"/>
    </source>
</evidence>
<evidence type="ECO:0000256" key="18">
    <source>
        <dbReference type="PIRSR" id="PIRSR604439-4"/>
    </source>
</evidence>
<dbReference type="GO" id="GO:0006097">
    <property type="term" value="P:glyoxylate cycle"/>
    <property type="evidence" value="ECO:0007669"/>
    <property type="project" value="UniProtKB-KW"/>
</dbReference>
<comment type="cofactor">
    <cofactor evidence="1">
        <name>Mn(2+)</name>
        <dbReference type="ChEBI" id="CHEBI:29035"/>
    </cofactor>
</comment>
<evidence type="ECO:0000256" key="13">
    <source>
        <dbReference type="ARBA" id="ARBA00023554"/>
    </source>
</evidence>
<feature type="binding site" evidence="15">
    <location>
        <position position="97"/>
    </location>
    <ligand>
        <name>D-threo-isocitrate</name>
        <dbReference type="ChEBI" id="CHEBI:15562"/>
    </ligand>
</feature>
<evidence type="ECO:0000256" key="6">
    <source>
        <dbReference type="ARBA" id="ARBA00022435"/>
    </source>
</evidence>
<keyword evidence="7 20" id="KW-0816">Tricarboxylic acid cycle</keyword>
<dbReference type="InterPro" id="IPR019818">
    <property type="entry name" value="IsoCit/isopropylmalate_DH_CS"/>
</dbReference>
<feature type="modified residue" description="N6-acetyllysine" evidence="19">
    <location>
        <position position="110"/>
    </location>
</feature>
<feature type="modified residue" description="Phosphoserine" evidence="19">
    <location>
        <position position="81"/>
    </location>
</feature>
<dbReference type="SUPFAM" id="SSF53659">
    <property type="entry name" value="Isocitrate/Isopropylmalate dehydrogenase-like"/>
    <property type="match status" value="1"/>
</dbReference>
<keyword evidence="11" id="KW-0560">Oxidoreductase</keyword>
<evidence type="ECO:0000256" key="8">
    <source>
        <dbReference type="ARBA" id="ARBA00022723"/>
    </source>
</evidence>
<dbReference type="Pfam" id="PF00180">
    <property type="entry name" value="Iso_dh"/>
    <property type="match status" value="1"/>
</dbReference>
<evidence type="ECO:0000256" key="11">
    <source>
        <dbReference type="ARBA" id="ARBA00023002"/>
    </source>
</evidence>
<dbReference type="NCBIfam" id="TIGR00183">
    <property type="entry name" value="prok_nadp_idh"/>
    <property type="match status" value="1"/>
</dbReference>
<dbReference type="PANTHER" id="PTHR43504">
    <property type="entry name" value="ISOCITRATE DEHYDROGENASE [NADP]"/>
    <property type="match status" value="1"/>
</dbReference>
<name>A0A1Y2T7P3_SYMTR</name>
<evidence type="ECO:0000256" key="19">
    <source>
        <dbReference type="PIRSR" id="PIRSR604439-5"/>
    </source>
</evidence>
<dbReference type="InterPro" id="IPR004439">
    <property type="entry name" value="Isocitrate_DH_NADP_dimer_prok"/>
</dbReference>
<comment type="function">
    <text evidence="14">Catalyzes the oxidative decarboxylation of isocitrate to 2-oxoglutarate and carbon dioxide with the concomitant reduction of NADP(+).</text>
</comment>
<evidence type="ECO:0000256" key="17">
    <source>
        <dbReference type="PIRSR" id="PIRSR604439-3"/>
    </source>
</evidence>
<dbReference type="AlphaFoldDB" id="A0A1Y2T7P3"/>
<dbReference type="GO" id="GO:0006099">
    <property type="term" value="P:tricarboxylic acid cycle"/>
    <property type="evidence" value="ECO:0007669"/>
    <property type="project" value="UniProtKB-UniRule"/>
</dbReference>
<dbReference type="SMART" id="SM01329">
    <property type="entry name" value="Iso_dh"/>
    <property type="match status" value="1"/>
</dbReference>
<feature type="non-terminal residue" evidence="22">
    <location>
        <position position="1"/>
    </location>
</feature>
<sequence>FIEGDGTGPDIWAAAQPVIDAAVEKAYGGKRKIVWFEVYAGEKCLNKFGEWLIDDTIEAIREYRVAIKGPLTTPVGGGIRSLNVTLRQMLDLYCCVRPVRWFPGVPSPVKEPHKTDVVIFRENTEDIYAGIEWKAGTPEARKVQAWLAEEMGVQFPNADKTDMIGIGIKPVSEFGTKRLVRAAIQYAIDNKRKSVTLVHKGNIQKFTEGAFRDWGYQVALEEFRPYVITEEELWSDEYKGKMPEGKILIRDRIADITFQQLLLRPEEWDVIATLNLNGDYLSDHVAAMVGGIGIAPGANISYSGGYGLFEATHGTAPKYAGLDKVNPGSVILSGEMMLRFMGWHEAADLIIKGLSATIAQKTVTYDFARLMEGATEVKCSEFGRLVIENM</sequence>
<dbReference type="InterPro" id="IPR024084">
    <property type="entry name" value="IsoPropMal-DH-like_dom"/>
</dbReference>
<evidence type="ECO:0000259" key="21">
    <source>
        <dbReference type="SMART" id="SM01329"/>
    </source>
</evidence>
<evidence type="ECO:0000256" key="3">
    <source>
        <dbReference type="ARBA" id="ARBA00011738"/>
    </source>
</evidence>
<feature type="binding site" evidence="15">
    <location>
        <position position="81"/>
    </location>
    <ligand>
        <name>D-threo-isocitrate</name>
        <dbReference type="ChEBI" id="CHEBI:15562"/>
    </ligand>
</feature>
<dbReference type="GO" id="GO:0000287">
    <property type="term" value="F:magnesium ion binding"/>
    <property type="evidence" value="ECO:0007669"/>
    <property type="project" value="InterPro"/>
</dbReference>
<dbReference type="PROSITE" id="PS00470">
    <property type="entry name" value="IDH_IMDH"/>
    <property type="match status" value="1"/>
</dbReference>
<protein>
    <recommendedName>
        <fullName evidence="5 20">Isocitrate dehydrogenase [NADP]</fullName>
        <ecNumber evidence="4 20">1.1.1.42</ecNumber>
    </recommendedName>
</protein>
<feature type="binding site" evidence="16">
    <location>
        <position position="72"/>
    </location>
    <ligand>
        <name>NADP(+)</name>
        <dbReference type="ChEBI" id="CHEBI:58349"/>
    </ligand>
</feature>
<feature type="binding site" evidence="15">
    <location>
        <position position="121"/>
    </location>
    <ligand>
        <name>D-threo-isocitrate</name>
        <dbReference type="ChEBI" id="CHEBI:15562"/>
    </ligand>
</feature>